<proteinExistence type="predicted"/>
<dbReference type="Gene3D" id="1.10.150.400">
    <property type="match status" value="1"/>
</dbReference>
<protein>
    <recommendedName>
        <fullName evidence="3">HAD superfamily hydrolase (TIGR01549 family)</fullName>
    </recommendedName>
</protein>
<name>A0A2V2Z220_9BACL</name>
<reference evidence="1 2" key="1">
    <citation type="submission" date="2018-05" db="EMBL/GenBank/DDBJ databases">
        <title>Genomic Encyclopedia of Type Strains, Phase III (KMG-III): the genomes of soil and plant-associated and newly described type strains.</title>
        <authorList>
            <person name="Whitman W."/>
        </authorList>
    </citation>
    <scope>NUCLEOTIDE SEQUENCE [LARGE SCALE GENOMIC DNA]</scope>
    <source>
        <strain evidence="1 2">CECT 5696</strain>
    </source>
</reference>
<dbReference type="SUPFAM" id="SSF56784">
    <property type="entry name" value="HAD-like"/>
    <property type="match status" value="1"/>
</dbReference>
<sequence length="1083" mass="124360">MNKKTMQILKVVTSPDIKVVSFDIFDTLLVRPVVSPVNLFKIVSFRTNLDIKFKEMRMMAERVARLNRPNYEDDITYDDIYREFSNLYKFSADEIELLKQTELQVEYDYLYARKTIREIFHAAIQAGKEVIITSDMYLPKEFLIKVLNKNGYTGFSKLYLSSDEKLSKGSGRLFKKMAADFEARNISPKEIVHIGDNKEADIDQAKKNNINAYHTPSPISIFKSKRILNSLSRYLHASDNSFMVGFIANSLFDDPYHPFNTNSIVGNDISNFGTILFGPFLLSYTKWMLEDALVEKLDTINFVYRDGYLPLQIYTLLKEVYPNAPQTSIIYLSRAMRYNYYAHESNGFYKALIDLPPSPKMTVDSFIKTRLLITDPEERSLVLGTFKKHGFPNSITAIGNVDEYIKVIKEIEPFFIENAKKRMRDIDSYCLHVLDGEKRLGIFDVGYRGSVSRLIKDRFEIDNIGYHILSLPMINSYSKINYKLKTFIEYDYAIRHETQILSPLLEDIISVQESSVIHAAYDSSGPQYYRQDTSVISTKITSIQESVIELSKEFIALFKDDLRSLNLDGLPFYYLLVDFLKKPSKSDAMLLKDINFADSAIISADIQDVYGTWFNSKFKNKDELFTDSFIKDINSAISNISNGVIDNSKDNILIVGDMVSYDKGICDYLNKLSIDMPDVNFVLLSEATYVGRARTAAKILFDFIITPTLFGKNRYVKGQRLVMTKEVVSAIEKNEYLAEAIDNLKTRHPEMGDGYAEVLLYWASKYFQELIDSYKPKAIILWNKFHALHHVFTNLSMKNGITPLFMEFGALPGTFVVENLGQMGESYPAKHWENFKNLDVNDKDLNEAERVLQLLRKSKLNRNIQPINNMKNELLGKIDSSKPIIFYAGQNDFESGLYPYTHETKESHSPIFKSSNEAAVYLAKLAEKNGWNFIYKPHPLMLILNKDVAGAIPENTIVVSDIDINDMVDLSDLTITILSQTGYVSSIRRRPTLMLGYTQLRGKGCSYEAFTLENIEETINIALKNGFTSEQEAQFGKHVAQLIKYYLYDDRVKKELHFGRSIEQLSDFLRNVVGRHEAERIFL</sequence>
<dbReference type="InterPro" id="IPR023214">
    <property type="entry name" value="HAD_sf"/>
</dbReference>
<accession>A0A2V2Z220</accession>
<organism evidence="1 2">
    <name type="scientific">Paenibacillus cellulosilyticus</name>
    <dbReference type="NCBI Taxonomy" id="375489"/>
    <lineage>
        <taxon>Bacteria</taxon>
        <taxon>Bacillati</taxon>
        <taxon>Bacillota</taxon>
        <taxon>Bacilli</taxon>
        <taxon>Bacillales</taxon>
        <taxon>Paenibacillaceae</taxon>
        <taxon>Paenibacillus</taxon>
    </lineage>
</organism>
<evidence type="ECO:0000313" key="2">
    <source>
        <dbReference type="Proteomes" id="UP000246635"/>
    </source>
</evidence>
<dbReference type="AlphaFoldDB" id="A0A2V2Z220"/>
<keyword evidence="2" id="KW-1185">Reference proteome</keyword>
<dbReference type="Proteomes" id="UP000246635">
    <property type="component" value="Unassembled WGS sequence"/>
</dbReference>
<dbReference type="Gene3D" id="3.40.50.1000">
    <property type="entry name" value="HAD superfamily/HAD-like"/>
    <property type="match status" value="1"/>
</dbReference>
<evidence type="ECO:0000313" key="1">
    <source>
        <dbReference type="EMBL" id="PWW08326.1"/>
    </source>
</evidence>
<dbReference type="RefSeq" id="WP_110041873.1">
    <property type="nucleotide sequence ID" value="NZ_CP054613.1"/>
</dbReference>
<dbReference type="InterPro" id="IPR036412">
    <property type="entry name" value="HAD-like_sf"/>
</dbReference>
<comment type="caution">
    <text evidence="1">The sequence shown here is derived from an EMBL/GenBank/DDBJ whole genome shotgun (WGS) entry which is preliminary data.</text>
</comment>
<evidence type="ECO:0008006" key="3">
    <source>
        <dbReference type="Google" id="ProtNLM"/>
    </source>
</evidence>
<gene>
    <name evidence="1" type="ORF">DFQ01_10147</name>
</gene>
<dbReference type="EMBL" id="QGTQ01000001">
    <property type="protein sequence ID" value="PWW08326.1"/>
    <property type="molecule type" value="Genomic_DNA"/>
</dbReference>
<dbReference type="OrthoDB" id="9816564at2"/>